<gene>
    <name evidence="1" type="ORF">A3B14_00340</name>
</gene>
<reference evidence="1 2" key="1">
    <citation type="journal article" date="2016" name="Nat. Commun.">
        <title>Thousands of microbial genomes shed light on interconnected biogeochemical processes in an aquifer system.</title>
        <authorList>
            <person name="Anantharaman K."/>
            <person name="Brown C.T."/>
            <person name="Hug L.A."/>
            <person name="Sharon I."/>
            <person name="Castelle C.J."/>
            <person name="Probst A.J."/>
            <person name="Thomas B.C."/>
            <person name="Singh A."/>
            <person name="Wilkins M.J."/>
            <person name="Karaoz U."/>
            <person name="Brodie E.L."/>
            <person name="Williams K.H."/>
            <person name="Hubbard S.S."/>
            <person name="Banfield J.F."/>
        </authorList>
    </citation>
    <scope>NUCLEOTIDE SEQUENCE [LARGE SCALE GENOMIC DNA]</scope>
</reference>
<evidence type="ECO:0000313" key="2">
    <source>
        <dbReference type="Proteomes" id="UP000176800"/>
    </source>
</evidence>
<organism evidence="1 2">
    <name type="scientific">Candidatus Zambryskibacteria bacterium RIFCSPLOWO2_01_FULL_45_21</name>
    <dbReference type="NCBI Taxonomy" id="1802761"/>
    <lineage>
        <taxon>Bacteria</taxon>
        <taxon>Candidatus Zambryskiibacteriota</taxon>
    </lineage>
</organism>
<comment type="caution">
    <text evidence="1">The sequence shown here is derived from an EMBL/GenBank/DDBJ whole genome shotgun (WGS) entry which is preliminary data.</text>
</comment>
<evidence type="ECO:0000313" key="1">
    <source>
        <dbReference type="EMBL" id="OHB03346.1"/>
    </source>
</evidence>
<protein>
    <submittedName>
        <fullName evidence="1">Uncharacterized protein</fullName>
    </submittedName>
</protein>
<dbReference type="Proteomes" id="UP000176800">
    <property type="component" value="Unassembled WGS sequence"/>
</dbReference>
<dbReference type="AlphaFoldDB" id="A0A1G2U1D7"/>
<sequence length="69" mass="7958">MGFFMLVDVEAVSCSNAVDVLMTYLRIVQYRSSTDEEEAVYDLILAHSRWCGDCQRKISRILLEDEPIL</sequence>
<dbReference type="EMBL" id="MHWE01000019">
    <property type="protein sequence ID" value="OHB03346.1"/>
    <property type="molecule type" value="Genomic_DNA"/>
</dbReference>
<proteinExistence type="predicted"/>
<name>A0A1G2U1D7_9BACT</name>
<accession>A0A1G2U1D7</accession>